<gene>
    <name evidence="2" type="ORF">MGAL_10B080633</name>
</gene>
<feature type="compositionally biased region" description="Basic and acidic residues" evidence="1">
    <location>
        <begin position="1"/>
        <end position="31"/>
    </location>
</feature>
<evidence type="ECO:0000313" key="3">
    <source>
        <dbReference type="Proteomes" id="UP000596742"/>
    </source>
</evidence>
<protein>
    <submittedName>
        <fullName evidence="2">Uncharacterized protein</fullName>
    </submittedName>
</protein>
<accession>A0A8B6D9B4</accession>
<dbReference type="AlphaFoldDB" id="A0A8B6D9B4"/>
<evidence type="ECO:0000256" key="1">
    <source>
        <dbReference type="SAM" id="MobiDB-lite"/>
    </source>
</evidence>
<sequence>MNTSGESHEECKVKQRKKFQSEKSQEECEVKQKKKSHGRRSFEAAESSELLELCNDLILKGNIKKSEKCYDIEMFRGYKEKKKKIKGKRNKSHLPRNETVPFTANQVAVEERTPKRTLNVDTRRKQRRKQRRRCQILYV</sequence>
<name>A0A8B6D9B4_MYTGA</name>
<reference evidence="2" key="1">
    <citation type="submission" date="2018-11" db="EMBL/GenBank/DDBJ databases">
        <authorList>
            <person name="Alioto T."/>
            <person name="Alioto T."/>
        </authorList>
    </citation>
    <scope>NUCLEOTIDE SEQUENCE</scope>
</reference>
<evidence type="ECO:0000313" key="2">
    <source>
        <dbReference type="EMBL" id="VDI17125.1"/>
    </source>
</evidence>
<feature type="non-terminal residue" evidence="2">
    <location>
        <position position="1"/>
    </location>
</feature>
<organism evidence="2 3">
    <name type="scientific">Mytilus galloprovincialis</name>
    <name type="common">Mediterranean mussel</name>
    <dbReference type="NCBI Taxonomy" id="29158"/>
    <lineage>
        <taxon>Eukaryota</taxon>
        <taxon>Metazoa</taxon>
        <taxon>Spiralia</taxon>
        <taxon>Lophotrochozoa</taxon>
        <taxon>Mollusca</taxon>
        <taxon>Bivalvia</taxon>
        <taxon>Autobranchia</taxon>
        <taxon>Pteriomorphia</taxon>
        <taxon>Mytilida</taxon>
        <taxon>Mytiloidea</taxon>
        <taxon>Mytilidae</taxon>
        <taxon>Mytilinae</taxon>
        <taxon>Mytilus</taxon>
    </lineage>
</organism>
<keyword evidence="3" id="KW-1185">Reference proteome</keyword>
<dbReference type="EMBL" id="UYJE01003171">
    <property type="protein sequence ID" value="VDI17125.1"/>
    <property type="molecule type" value="Genomic_DNA"/>
</dbReference>
<proteinExistence type="predicted"/>
<dbReference type="Proteomes" id="UP000596742">
    <property type="component" value="Unassembled WGS sequence"/>
</dbReference>
<feature type="region of interest" description="Disordered" evidence="1">
    <location>
        <begin position="1"/>
        <end position="46"/>
    </location>
</feature>
<comment type="caution">
    <text evidence="2">The sequence shown here is derived from an EMBL/GenBank/DDBJ whole genome shotgun (WGS) entry which is preliminary data.</text>
</comment>